<accession>A0A1V1P738</accession>
<protein>
    <recommendedName>
        <fullName evidence="1">Cohesin domain-containing protein</fullName>
    </recommendedName>
</protein>
<dbReference type="InterPro" id="IPR018247">
    <property type="entry name" value="EF_Hand_1_Ca_BS"/>
</dbReference>
<reference evidence="3" key="1">
    <citation type="submission" date="2012-11" db="EMBL/GenBank/DDBJ databases">
        <authorList>
            <person name="Lucero-Rivera Y.E."/>
            <person name="Tovar-Ramirez D."/>
        </authorList>
    </citation>
    <scope>NUCLEOTIDE SEQUENCE [LARGE SCALE GENOMIC DNA]</scope>
    <source>
        <strain evidence="3">Araruama</strain>
    </source>
</reference>
<dbReference type="Gene3D" id="2.60.40.680">
    <property type="match status" value="1"/>
</dbReference>
<dbReference type="SUPFAM" id="SSF49384">
    <property type="entry name" value="Carbohydrate-binding domain"/>
    <property type="match status" value="1"/>
</dbReference>
<evidence type="ECO:0000259" key="1">
    <source>
        <dbReference type="Pfam" id="PF00963"/>
    </source>
</evidence>
<evidence type="ECO:0000313" key="2">
    <source>
        <dbReference type="EMBL" id="ETR70608.1"/>
    </source>
</evidence>
<feature type="domain" description="Cohesin" evidence="1">
    <location>
        <begin position="25"/>
        <end position="128"/>
    </location>
</feature>
<organism evidence="2 3">
    <name type="scientific">Candidatus Magnetoglobus multicellularis str. Araruama</name>
    <dbReference type="NCBI Taxonomy" id="890399"/>
    <lineage>
        <taxon>Bacteria</taxon>
        <taxon>Pseudomonadati</taxon>
        <taxon>Thermodesulfobacteriota</taxon>
        <taxon>Desulfobacteria</taxon>
        <taxon>Desulfobacterales</taxon>
        <taxon>Desulfobacteraceae</taxon>
        <taxon>Candidatus Magnetoglobus</taxon>
    </lineage>
</organism>
<dbReference type="GO" id="GO:0000272">
    <property type="term" value="P:polysaccharide catabolic process"/>
    <property type="evidence" value="ECO:0007669"/>
    <property type="project" value="InterPro"/>
</dbReference>
<dbReference type="PROSITE" id="PS51257">
    <property type="entry name" value="PROKAR_LIPOPROTEIN"/>
    <property type="match status" value="1"/>
</dbReference>
<gene>
    <name evidence="2" type="ORF">OMM_03116</name>
</gene>
<dbReference type="AlphaFoldDB" id="A0A1V1P738"/>
<sequence>MKKYIINYTLIITIACASQVFGFRLDVEPVTGTAGGSVTIPIKLIDIKHSIDVDAMGFTLIFDASQLTYVETQKANTLTKDFHLLAGKELQSGRVKVLGAKFDNPVSVTEDSTLINIAFTLKADIVTPCSLSVTELLDDIDPAMNIKGDMNHDGHISLIDVIIALQKVSDLDPQQ</sequence>
<dbReference type="GO" id="GO:0030246">
    <property type="term" value="F:carbohydrate binding"/>
    <property type="evidence" value="ECO:0007669"/>
    <property type="project" value="InterPro"/>
</dbReference>
<name>A0A1V1P738_9BACT</name>
<dbReference type="EMBL" id="ATBP01000397">
    <property type="protein sequence ID" value="ETR70608.1"/>
    <property type="molecule type" value="Genomic_DNA"/>
</dbReference>
<dbReference type="Proteomes" id="UP000189670">
    <property type="component" value="Unassembled WGS sequence"/>
</dbReference>
<dbReference type="InterPro" id="IPR002102">
    <property type="entry name" value="Cohesin_dom"/>
</dbReference>
<dbReference type="InterPro" id="IPR008965">
    <property type="entry name" value="CBM2/CBM3_carb-bd_dom_sf"/>
</dbReference>
<proteinExistence type="predicted"/>
<dbReference type="PROSITE" id="PS00018">
    <property type="entry name" value="EF_HAND_1"/>
    <property type="match status" value="1"/>
</dbReference>
<evidence type="ECO:0000313" key="3">
    <source>
        <dbReference type="Proteomes" id="UP000189670"/>
    </source>
</evidence>
<comment type="caution">
    <text evidence="2">The sequence shown here is derived from an EMBL/GenBank/DDBJ whole genome shotgun (WGS) entry which is preliminary data.</text>
</comment>
<dbReference type="Pfam" id="PF00963">
    <property type="entry name" value="Cohesin"/>
    <property type="match status" value="1"/>
</dbReference>